<dbReference type="Gene3D" id="3.30.1330.40">
    <property type="entry name" value="RutC-like"/>
    <property type="match status" value="1"/>
</dbReference>
<sequence length="152" mass="15977">MAAILLQACSTPQAEQQVVGNQGLDPEGLFSMPGFHQVMLSQGSKTIYVAGQVAYDSEMNMVGIGDYAAQTTRALQNVALALKAAGAAPEDVVSSTLYIKGLNRQAAREITQAMATALDGQPFPAHAFNMIGIDALADPRALIEITSIAVRQ</sequence>
<dbReference type="RefSeq" id="WP_182175075.1">
    <property type="nucleotide sequence ID" value="NZ_JACFXU010000018.1"/>
</dbReference>
<dbReference type="PANTHER" id="PTHR43857">
    <property type="entry name" value="BLR7761 PROTEIN"/>
    <property type="match status" value="1"/>
</dbReference>
<protein>
    <submittedName>
        <fullName evidence="1">RidA family protein</fullName>
    </submittedName>
</protein>
<dbReference type="InterPro" id="IPR006175">
    <property type="entry name" value="YjgF/YER057c/UK114"/>
</dbReference>
<evidence type="ECO:0000313" key="1">
    <source>
        <dbReference type="EMBL" id="MBA6414217.1"/>
    </source>
</evidence>
<dbReference type="PANTHER" id="PTHR43857:SF1">
    <property type="entry name" value="YJGH FAMILY PROTEIN"/>
    <property type="match status" value="1"/>
</dbReference>
<dbReference type="Pfam" id="PF01042">
    <property type="entry name" value="Ribonuc_L-PSP"/>
    <property type="match status" value="1"/>
</dbReference>
<dbReference type="Proteomes" id="UP000539350">
    <property type="component" value="Unassembled WGS sequence"/>
</dbReference>
<accession>A0A7W2YKL2</accession>
<dbReference type="InterPro" id="IPR035959">
    <property type="entry name" value="RutC-like_sf"/>
</dbReference>
<reference evidence="1 2" key="1">
    <citation type="submission" date="2020-07" db="EMBL/GenBank/DDBJ databases">
        <title>Halieaceae bacterium, F7430, whole genome shotgun sequencing project.</title>
        <authorList>
            <person name="Jiang S."/>
            <person name="Liu Z.W."/>
            <person name="Du Z.J."/>
        </authorList>
    </citation>
    <scope>NUCLEOTIDE SEQUENCE [LARGE SCALE GENOMIC DNA]</scope>
    <source>
        <strain evidence="1 2">F7430</strain>
    </source>
</reference>
<dbReference type="SUPFAM" id="SSF55298">
    <property type="entry name" value="YjgF-like"/>
    <property type="match status" value="1"/>
</dbReference>
<proteinExistence type="predicted"/>
<dbReference type="AlphaFoldDB" id="A0A7W2YKL2"/>
<organism evidence="1 2">
    <name type="scientific">Sediminihaliea albiluteola</name>
    <dbReference type="NCBI Taxonomy" id="2758564"/>
    <lineage>
        <taxon>Bacteria</taxon>
        <taxon>Pseudomonadati</taxon>
        <taxon>Pseudomonadota</taxon>
        <taxon>Gammaproteobacteria</taxon>
        <taxon>Cellvibrionales</taxon>
        <taxon>Halieaceae</taxon>
        <taxon>Sediminihaliea</taxon>
    </lineage>
</organism>
<dbReference type="CDD" id="cd00448">
    <property type="entry name" value="YjgF_YER057c_UK114_family"/>
    <property type="match status" value="1"/>
</dbReference>
<dbReference type="EMBL" id="JACFXU010000018">
    <property type="protein sequence ID" value="MBA6414217.1"/>
    <property type="molecule type" value="Genomic_DNA"/>
</dbReference>
<evidence type="ECO:0000313" key="2">
    <source>
        <dbReference type="Proteomes" id="UP000539350"/>
    </source>
</evidence>
<keyword evidence="2" id="KW-1185">Reference proteome</keyword>
<comment type="caution">
    <text evidence="1">The sequence shown here is derived from an EMBL/GenBank/DDBJ whole genome shotgun (WGS) entry which is preliminary data.</text>
</comment>
<gene>
    <name evidence="1" type="ORF">H2508_13970</name>
</gene>
<name>A0A7W2YKL2_9GAMM</name>